<proteinExistence type="predicted"/>
<dbReference type="STRING" id="177199.A0A420YDB4"/>
<dbReference type="OrthoDB" id="10042665at2759"/>
<keyword evidence="2" id="KW-1185">Reference proteome</keyword>
<accession>A0A420YDB4</accession>
<evidence type="ECO:0000313" key="1">
    <source>
        <dbReference type="EMBL" id="RKU45909.1"/>
    </source>
</evidence>
<name>A0A420YDB4_9PEZI</name>
<reference evidence="1 2" key="1">
    <citation type="submission" date="2018-08" db="EMBL/GenBank/DDBJ databases">
        <title>Draft genome of the lignicolous fungus Coniochaeta pulveracea.</title>
        <authorList>
            <person name="Borstlap C.J."/>
            <person name="De Witt R.N."/>
            <person name="Botha A."/>
            <person name="Volschenk H."/>
        </authorList>
    </citation>
    <scope>NUCLEOTIDE SEQUENCE [LARGE SCALE GENOMIC DNA]</scope>
    <source>
        <strain evidence="1 2">CAB683</strain>
    </source>
</reference>
<protein>
    <submittedName>
        <fullName evidence="1">Uncharacterized protein</fullName>
    </submittedName>
</protein>
<comment type="caution">
    <text evidence="1">The sequence shown here is derived from an EMBL/GenBank/DDBJ whole genome shotgun (WGS) entry which is preliminary data.</text>
</comment>
<dbReference type="EMBL" id="QVQW01000017">
    <property type="protein sequence ID" value="RKU45909.1"/>
    <property type="molecule type" value="Genomic_DNA"/>
</dbReference>
<evidence type="ECO:0000313" key="2">
    <source>
        <dbReference type="Proteomes" id="UP000275385"/>
    </source>
</evidence>
<gene>
    <name evidence="1" type="ORF">DL546_000481</name>
</gene>
<dbReference type="AlphaFoldDB" id="A0A420YDB4"/>
<sequence length="121" mass="13953">MAKIAELVSIPARAELKHVSKHWTQTGCAYDDEYDLEEDISEHEIPSDAKYTLCVAREYDKQNRRVMKTTLQVHSEALQAILRSVIDTHPGESFHPSDISIDFAVYCLYHYRTELKRALAE</sequence>
<organism evidence="1 2">
    <name type="scientific">Coniochaeta pulveracea</name>
    <dbReference type="NCBI Taxonomy" id="177199"/>
    <lineage>
        <taxon>Eukaryota</taxon>
        <taxon>Fungi</taxon>
        <taxon>Dikarya</taxon>
        <taxon>Ascomycota</taxon>
        <taxon>Pezizomycotina</taxon>
        <taxon>Sordariomycetes</taxon>
        <taxon>Sordariomycetidae</taxon>
        <taxon>Coniochaetales</taxon>
        <taxon>Coniochaetaceae</taxon>
        <taxon>Coniochaeta</taxon>
    </lineage>
</organism>
<dbReference type="Proteomes" id="UP000275385">
    <property type="component" value="Unassembled WGS sequence"/>
</dbReference>